<feature type="compositionally biased region" description="Polar residues" evidence="1">
    <location>
        <begin position="508"/>
        <end position="519"/>
    </location>
</feature>
<dbReference type="KEGG" id="bpg:Bathy04g04670"/>
<dbReference type="EMBL" id="FO082275">
    <property type="protein sequence ID" value="CCO15920.1"/>
    <property type="molecule type" value="Genomic_DNA"/>
</dbReference>
<feature type="domain" description="GRIP" evidence="2">
    <location>
        <begin position="700"/>
        <end position="750"/>
    </location>
</feature>
<feature type="compositionally biased region" description="Low complexity" evidence="1">
    <location>
        <begin position="163"/>
        <end position="173"/>
    </location>
</feature>
<feature type="region of interest" description="Disordered" evidence="1">
    <location>
        <begin position="140"/>
        <end position="197"/>
    </location>
</feature>
<protein>
    <recommendedName>
        <fullName evidence="2">GRIP domain-containing protein</fullName>
    </recommendedName>
</protein>
<dbReference type="PROSITE" id="PS50913">
    <property type="entry name" value="GRIP"/>
    <property type="match status" value="1"/>
</dbReference>
<evidence type="ECO:0000313" key="3">
    <source>
        <dbReference type="EMBL" id="CCO15920.1"/>
    </source>
</evidence>
<reference evidence="3 4" key="1">
    <citation type="submission" date="2011-10" db="EMBL/GenBank/DDBJ databases">
        <authorList>
            <person name="Genoscope - CEA"/>
        </authorList>
    </citation>
    <scope>NUCLEOTIDE SEQUENCE [LARGE SCALE GENOMIC DNA]</scope>
    <source>
        <strain evidence="3 4">RCC 1105</strain>
    </source>
</reference>
<feature type="region of interest" description="Disordered" evidence="1">
    <location>
        <begin position="668"/>
        <end position="699"/>
    </location>
</feature>
<dbReference type="RefSeq" id="XP_007513395.1">
    <property type="nucleotide sequence ID" value="XM_007513333.1"/>
</dbReference>
<evidence type="ECO:0000259" key="2">
    <source>
        <dbReference type="PROSITE" id="PS50913"/>
    </source>
</evidence>
<dbReference type="InterPro" id="IPR000237">
    <property type="entry name" value="GRIP_dom"/>
</dbReference>
<sequence>MKKGRFVDTTTTKLAEWTKKVGTKIKETAEALEVEFNDDGGGGGGGQHRQYSHQPRKGNGKGQFTNAANDNRFAALRGASSQSNSQSSFIDEGDEERDDFLSEKKAVTLVVNVFETADMLEEKQKLEKEFKEMMRREREAFDAKMQEMERKLEEEKTKRKDGVTTPTTAPTKKGTSKKKTDDDDGDDDDDNAAAPASPVVLAAAAMVQSPSSLEIEMKAIKNVTHTLKNQLKERDERIAKMLEKEKEAKELNESLTQKNSQMQTSLEVLRKKQKENDAAKDRDMLETSELKDLKRMKEKQEKELEREKKMKEVVQKKYEKAHEDWLDVTTNQANDKKELLRLQKSEEVKAEKIETLEEQLLQTKLELEDFKHCRKERDNALQKLSEVREEIVDLKHEKSAYENNAEDLRLVNEAREVAEKALVEESKKTIDLERKLRELSEEKANNNSSSNRDSHNNNKKKKNTRNHDDPESASATPKQDDGKGKTTPFSSISSSIKSEETDRDKNKTAQGSHESSSTIADLKSEIAALKNQLETLSREKDDKIAVIDSDRAQLQRQLEEAKKTAAKLIKEKLESIQTDFKRSAETHAKETGLLKEEIADLEEDRNEWKRKCEKARDETDVVRKRAREMLVEKEEELERALFNDGIATTTDGKISSIGRKAVSSSLTFLEEDDDQEQTEKKKNSSSKPPPREVNTTTLSSSSSESDFLYLKNILLQYLTTNERLVHERLVPVVTTLLKCSDEERAKVIAARVNMKPSSSSLGGGSQPNTPTRSAGSGVRLFNAFFRT</sequence>
<feature type="region of interest" description="Disordered" evidence="1">
    <location>
        <begin position="439"/>
        <end position="519"/>
    </location>
</feature>
<dbReference type="Pfam" id="PF01465">
    <property type="entry name" value="GRIP"/>
    <property type="match status" value="1"/>
</dbReference>
<feature type="compositionally biased region" description="Basic residues" evidence="1">
    <location>
        <begin position="50"/>
        <end position="59"/>
    </location>
</feature>
<proteinExistence type="predicted"/>
<keyword evidence="4" id="KW-1185">Reference proteome</keyword>
<dbReference type="Gene3D" id="1.10.220.60">
    <property type="entry name" value="GRIP domain"/>
    <property type="match status" value="1"/>
</dbReference>
<evidence type="ECO:0000256" key="1">
    <source>
        <dbReference type="SAM" id="MobiDB-lite"/>
    </source>
</evidence>
<feature type="region of interest" description="Disordered" evidence="1">
    <location>
        <begin position="272"/>
        <end position="309"/>
    </location>
</feature>
<dbReference type="SMART" id="SM00755">
    <property type="entry name" value="Grip"/>
    <property type="match status" value="1"/>
</dbReference>
<feature type="region of interest" description="Disordered" evidence="1">
    <location>
        <begin position="755"/>
        <end position="775"/>
    </location>
</feature>
<feature type="compositionally biased region" description="Basic and acidic residues" evidence="1">
    <location>
        <begin position="140"/>
        <end position="162"/>
    </location>
</feature>
<gene>
    <name evidence="3" type="ORF">Bathy04g04670</name>
</gene>
<evidence type="ECO:0000313" key="4">
    <source>
        <dbReference type="Proteomes" id="UP000198341"/>
    </source>
</evidence>
<feature type="compositionally biased region" description="Basic and acidic residues" evidence="1">
    <location>
        <begin position="497"/>
        <end position="507"/>
    </location>
</feature>
<dbReference type="Proteomes" id="UP000198341">
    <property type="component" value="Chromosome 4"/>
</dbReference>
<feature type="region of interest" description="Disordered" evidence="1">
    <location>
        <begin position="35"/>
        <end position="98"/>
    </location>
</feature>
<dbReference type="OrthoDB" id="1926336at2759"/>
<name>K8EU07_9CHLO</name>
<accession>K8EU07</accession>
<feature type="compositionally biased region" description="Acidic residues" evidence="1">
    <location>
        <begin position="182"/>
        <end position="191"/>
    </location>
</feature>
<organism evidence="3 4">
    <name type="scientific">Bathycoccus prasinos</name>
    <dbReference type="NCBI Taxonomy" id="41875"/>
    <lineage>
        <taxon>Eukaryota</taxon>
        <taxon>Viridiplantae</taxon>
        <taxon>Chlorophyta</taxon>
        <taxon>Mamiellophyceae</taxon>
        <taxon>Mamiellales</taxon>
        <taxon>Bathycoccaceae</taxon>
        <taxon>Bathycoccus</taxon>
    </lineage>
</organism>
<dbReference type="GeneID" id="19016493"/>
<dbReference type="AlphaFoldDB" id="K8EU07"/>